<comment type="caution">
    <text evidence="1">The sequence shown here is derived from an EMBL/GenBank/DDBJ whole genome shotgun (WGS) entry which is preliminary data.</text>
</comment>
<protein>
    <submittedName>
        <fullName evidence="1">Uncharacterized protein</fullName>
    </submittedName>
</protein>
<proteinExistence type="predicted"/>
<dbReference type="Proteomes" id="UP000237000">
    <property type="component" value="Unassembled WGS sequence"/>
</dbReference>
<keyword evidence="2" id="KW-1185">Reference proteome</keyword>
<evidence type="ECO:0000313" key="1">
    <source>
        <dbReference type="EMBL" id="PON73089.1"/>
    </source>
</evidence>
<gene>
    <name evidence="1" type="ORF">TorRG33x02_250650</name>
</gene>
<dbReference type="InParanoid" id="A0A2P5DIF8"/>
<evidence type="ECO:0000313" key="2">
    <source>
        <dbReference type="Proteomes" id="UP000237000"/>
    </source>
</evidence>
<sequence length="71" mass="7888">MLGLAKANDESEKLGLAKTQWLRPVARDYSLGVSNSRGSFQMPSSKQINSWIDHATGRSFKNIMGIIHGRQ</sequence>
<dbReference type="EMBL" id="JXTC01000268">
    <property type="protein sequence ID" value="PON73089.1"/>
    <property type="molecule type" value="Genomic_DNA"/>
</dbReference>
<reference evidence="2" key="1">
    <citation type="submission" date="2016-06" db="EMBL/GenBank/DDBJ databases">
        <title>Parallel loss of symbiosis genes in relatives of nitrogen-fixing non-legume Parasponia.</title>
        <authorList>
            <person name="Van Velzen R."/>
            <person name="Holmer R."/>
            <person name="Bu F."/>
            <person name="Rutten L."/>
            <person name="Van Zeijl A."/>
            <person name="Liu W."/>
            <person name="Santuari L."/>
            <person name="Cao Q."/>
            <person name="Sharma T."/>
            <person name="Shen D."/>
            <person name="Roswanjaya Y."/>
            <person name="Wardhani T."/>
            <person name="Kalhor M.S."/>
            <person name="Jansen J."/>
            <person name="Van den Hoogen J."/>
            <person name="Gungor B."/>
            <person name="Hartog M."/>
            <person name="Hontelez J."/>
            <person name="Verver J."/>
            <person name="Yang W.-C."/>
            <person name="Schijlen E."/>
            <person name="Repin R."/>
            <person name="Schilthuizen M."/>
            <person name="Schranz E."/>
            <person name="Heidstra R."/>
            <person name="Miyata K."/>
            <person name="Fedorova E."/>
            <person name="Kohlen W."/>
            <person name="Bisseling T."/>
            <person name="Smit S."/>
            <person name="Geurts R."/>
        </authorList>
    </citation>
    <scope>NUCLEOTIDE SEQUENCE [LARGE SCALE GENOMIC DNA]</scope>
    <source>
        <strain evidence="2">cv. RG33-2</strain>
    </source>
</reference>
<organism evidence="1 2">
    <name type="scientific">Trema orientale</name>
    <name type="common">Charcoal tree</name>
    <name type="synonym">Celtis orientalis</name>
    <dbReference type="NCBI Taxonomy" id="63057"/>
    <lineage>
        <taxon>Eukaryota</taxon>
        <taxon>Viridiplantae</taxon>
        <taxon>Streptophyta</taxon>
        <taxon>Embryophyta</taxon>
        <taxon>Tracheophyta</taxon>
        <taxon>Spermatophyta</taxon>
        <taxon>Magnoliopsida</taxon>
        <taxon>eudicotyledons</taxon>
        <taxon>Gunneridae</taxon>
        <taxon>Pentapetalae</taxon>
        <taxon>rosids</taxon>
        <taxon>fabids</taxon>
        <taxon>Rosales</taxon>
        <taxon>Cannabaceae</taxon>
        <taxon>Trema</taxon>
    </lineage>
</organism>
<name>A0A2P5DIF8_TREOI</name>
<accession>A0A2P5DIF8</accession>
<dbReference type="AlphaFoldDB" id="A0A2P5DIF8"/>